<accession>Q4R195</accession>
<keyword evidence="1" id="KW-0732">Signal</keyword>
<proteinExistence type="evidence at transcript level"/>
<sequence>MTCVKIVLFSTLLATHSVKAQEASSNSPPLTPLSCSIEKLPVRDCTCVDNDRILHYPNGTRCLKLNSTVYDFELTWKYGRCQGGDCIIDTIEPGCGTMDGADHTIERKKLPVGCLYTCFGGNSEDSEDSEDSEERKVMYGYFKPGSYCLHRETNGTYIKGRCKLDGEVTRCTVE</sequence>
<protein>
    <submittedName>
        <fullName evidence="2">Uncharacterized protein HLSG-g23</fullName>
    </submittedName>
</protein>
<name>Q4R195_HAELO</name>
<evidence type="ECO:0000256" key="1">
    <source>
        <dbReference type="SAM" id="SignalP"/>
    </source>
</evidence>
<feature type="chain" id="PRO_5004242601" evidence="1">
    <location>
        <begin position="21"/>
        <end position="174"/>
    </location>
</feature>
<reference evidence="2" key="1">
    <citation type="journal article" date="2005" name="J. Vet. Med. Sci.">
        <title>Random sequencing of cDNA library derived from partially-fed adult female Haemaphysalis longicornis salivary gland.</title>
        <authorList>
            <person name="Nakajima C."/>
            <person name="da Silva I."/>
            <person name="Imamura S."/>
            <person name="Konnai S."/>
            <person name="Ohashi K."/>
            <person name="Onuma M."/>
        </authorList>
    </citation>
    <scope>NUCLEOTIDE SEQUENCE</scope>
    <source>
        <tissue evidence="2">Salivary gland</tissue>
    </source>
</reference>
<gene>
    <name evidence="2" type="primary">HLSG-g23</name>
</gene>
<organism evidence="2">
    <name type="scientific">Haemaphysalis longicornis</name>
    <name type="common">Bush tick</name>
    <dbReference type="NCBI Taxonomy" id="44386"/>
    <lineage>
        <taxon>Eukaryota</taxon>
        <taxon>Metazoa</taxon>
        <taxon>Ecdysozoa</taxon>
        <taxon>Arthropoda</taxon>
        <taxon>Chelicerata</taxon>
        <taxon>Arachnida</taxon>
        <taxon>Acari</taxon>
        <taxon>Parasitiformes</taxon>
        <taxon>Ixodida</taxon>
        <taxon>Ixodoidea</taxon>
        <taxon>Ixodidae</taxon>
        <taxon>Haemaphysalinae</taxon>
        <taxon>Haemaphysalis</taxon>
    </lineage>
</organism>
<evidence type="ECO:0000313" key="2">
    <source>
        <dbReference type="EMBL" id="BAE02552.1"/>
    </source>
</evidence>
<feature type="signal peptide" evidence="1">
    <location>
        <begin position="1"/>
        <end position="20"/>
    </location>
</feature>
<dbReference type="EMBL" id="AB218978">
    <property type="protein sequence ID" value="BAE02552.1"/>
    <property type="molecule type" value="mRNA"/>
</dbReference>
<dbReference type="AlphaFoldDB" id="Q4R195"/>